<evidence type="ECO:0000256" key="7">
    <source>
        <dbReference type="SAM" id="MobiDB-lite"/>
    </source>
</evidence>
<dbReference type="EMBL" id="JAUTDP010000018">
    <property type="protein sequence ID" value="KAK3388102.1"/>
    <property type="molecule type" value="Genomic_DNA"/>
</dbReference>
<dbReference type="SFLD" id="SFLDS00052">
    <property type="entry name" value="Ferric_Reductase_Domain"/>
    <property type="match status" value="1"/>
</dbReference>
<dbReference type="InterPro" id="IPR013112">
    <property type="entry name" value="FAD-bd_8"/>
</dbReference>
<keyword evidence="3 8" id="KW-0812">Transmembrane</keyword>
<dbReference type="InterPro" id="IPR017927">
    <property type="entry name" value="FAD-bd_FR_type"/>
</dbReference>
<evidence type="ECO:0000256" key="2">
    <source>
        <dbReference type="ARBA" id="ARBA00022448"/>
    </source>
</evidence>
<gene>
    <name evidence="11" type="ORF">B0T20DRAFT_365571</name>
</gene>
<dbReference type="InterPro" id="IPR011701">
    <property type="entry name" value="MFS"/>
</dbReference>
<dbReference type="SUPFAM" id="SSF103473">
    <property type="entry name" value="MFS general substrate transporter"/>
    <property type="match status" value="1"/>
</dbReference>
<comment type="caution">
    <text evidence="11">The sequence shown here is derived from an EMBL/GenBank/DDBJ whole genome shotgun (WGS) entry which is preliminary data.</text>
</comment>
<dbReference type="FunFam" id="1.20.1720.10:FF:000009">
    <property type="entry name" value="MFS multidrug transporter"/>
    <property type="match status" value="1"/>
</dbReference>
<dbReference type="Gene3D" id="3.40.50.80">
    <property type="entry name" value="Nucleotide-binding domain of ferredoxin-NADP reductase (FNR) module"/>
    <property type="match status" value="1"/>
</dbReference>
<dbReference type="InterPro" id="IPR039261">
    <property type="entry name" value="FNR_nucleotide-bd"/>
</dbReference>
<accession>A0AAE0U247</accession>
<dbReference type="Pfam" id="PF01794">
    <property type="entry name" value="Ferric_reduct"/>
    <property type="match status" value="1"/>
</dbReference>
<feature type="compositionally biased region" description="Polar residues" evidence="7">
    <location>
        <begin position="565"/>
        <end position="574"/>
    </location>
</feature>
<feature type="transmembrane region" description="Helical" evidence="8">
    <location>
        <begin position="519"/>
        <end position="544"/>
    </location>
</feature>
<dbReference type="SFLD" id="SFLDG01168">
    <property type="entry name" value="Ferric_reductase_subgroup_(FRE"/>
    <property type="match status" value="1"/>
</dbReference>
<dbReference type="CDD" id="cd06186">
    <property type="entry name" value="NOX_Duox_like_FAD_NADP"/>
    <property type="match status" value="1"/>
</dbReference>
<dbReference type="InterPro" id="IPR036259">
    <property type="entry name" value="MFS_trans_sf"/>
</dbReference>
<feature type="transmembrane region" description="Helical" evidence="8">
    <location>
        <begin position="228"/>
        <end position="252"/>
    </location>
</feature>
<dbReference type="GO" id="GO:0022857">
    <property type="term" value="F:transmembrane transporter activity"/>
    <property type="evidence" value="ECO:0007669"/>
    <property type="project" value="InterPro"/>
</dbReference>
<reference evidence="11" key="2">
    <citation type="submission" date="2023-07" db="EMBL/GenBank/DDBJ databases">
        <authorList>
            <consortium name="Lawrence Berkeley National Laboratory"/>
            <person name="Haridas S."/>
            <person name="Hensen N."/>
            <person name="Bonometti L."/>
            <person name="Westerberg I."/>
            <person name="Brannstrom I.O."/>
            <person name="Guillou S."/>
            <person name="Cros-Aarteil S."/>
            <person name="Calhoun S."/>
            <person name="Kuo A."/>
            <person name="Mondo S."/>
            <person name="Pangilinan J."/>
            <person name="Riley R."/>
            <person name="LaButti K."/>
            <person name="Andreopoulos B."/>
            <person name="Lipzen A."/>
            <person name="Chen C."/>
            <person name="Yanf M."/>
            <person name="Daum C."/>
            <person name="Ng V."/>
            <person name="Clum A."/>
            <person name="Steindorff A."/>
            <person name="Ohm R."/>
            <person name="Martin F."/>
            <person name="Silar P."/>
            <person name="Natvig D."/>
            <person name="Lalanne C."/>
            <person name="Gautier V."/>
            <person name="Ament-velasquez S.L."/>
            <person name="Kruys A."/>
            <person name="Hutchinson M.I."/>
            <person name="Powell A.J."/>
            <person name="Barry K."/>
            <person name="Miller A.N."/>
            <person name="Grigoriev I.V."/>
            <person name="Debuchy R."/>
            <person name="Gladieux P."/>
            <person name="Thoren M.H."/>
            <person name="Johannesson H."/>
        </authorList>
    </citation>
    <scope>NUCLEOTIDE SEQUENCE</scope>
    <source>
        <strain evidence="11">FGSC 1904</strain>
    </source>
</reference>
<evidence type="ECO:0000256" key="1">
    <source>
        <dbReference type="ARBA" id="ARBA00004141"/>
    </source>
</evidence>
<evidence type="ECO:0000313" key="12">
    <source>
        <dbReference type="Proteomes" id="UP001281003"/>
    </source>
</evidence>
<evidence type="ECO:0000256" key="3">
    <source>
        <dbReference type="ARBA" id="ARBA00022692"/>
    </source>
</evidence>
<dbReference type="InterPro" id="IPR013130">
    <property type="entry name" value="Fe3_Rdtase_TM_dom"/>
</dbReference>
<keyword evidence="6 8" id="KW-0472">Membrane</keyword>
<keyword evidence="4 8" id="KW-1133">Transmembrane helix</keyword>
<dbReference type="Gene3D" id="1.20.1250.20">
    <property type="entry name" value="MFS general substrate transporter like domains"/>
    <property type="match status" value="1"/>
</dbReference>
<organism evidence="11 12">
    <name type="scientific">Sordaria brevicollis</name>
    <dbReference type="NCBI Taxonomy" id="83679"/>
    <lineage>
        <taxon>Eukaryota</taxon>
        <taxon>Fungi</taxon>
        <taxon>Dikarya</taxon>
        <taxon>Ascomycota</taxon>
        <taxon>Pezizomycotina</taxon>
        <taxon>Sordariomycetes</taxon>
        <taxon>Sordariomycetidae</taxon>
        <taxon>Sordariales</taxon>
        <taxon>Sordariaceae</taxon>
        <taxon>Sordaria</taxon>
    </lineage>
</organism>
<keyword evidence="5" id="KW-0406">Ion transport</keyword>
<dbReference type="GO" id="GO:0006811">
    <property type="term" value="P:monoatomic ion transport"/>
    <property type="evidence" value="ECO:0007669"/>
    <property type="project" value="UniProtKB-KW"/>
</dbReference>
<evidence type="ECO:0000259" key="9">
    <source>
        <dbReference type="PROSITE" id="PS50850"/>
    </source>
</evidence>
<evidence type="ECO:0000256" key="6">
    <source>
        <dbReference type="ARBA" id="ARBA00023136"/>
    </source>
</evidence>
<feature type="transmembrane region" description="Helical" evidence="8">
    <location>
        <begin position="423"/>
        <end position="442"/>
    </location>
</feature>
<keyword evidence="12" id="KW-1185">Reference proteome</keyword>
<feature type="transmembrane region" description="Helical" evidence="8">
    <location>
        <begin position="659"/>
        <end position="678"/>
    </location>
</feature>
<keyword evidence="2" id="KW-0813">Transport</keyword>
<dbReference type="PROSITE" id="PS51384">
    <property type="entry name" value="FAD_FR"/>
    <property type="match status" value="1"/>
</dbReference>
<feature type="transmembrane region" description="Helical" evidence="8">
    <location>
        <begin position="58"/>
        <end position="75"/>
    </location>
</feature>
<dbReference type="Pfam" id="PF08022">
    <property type="entry name" value="FAD_binding_8"/>
    <property type="match status" value="1"/>
</dbReference>
<evidence type="ECO:0000259" key="10">
    <source>
        <dbReference type="PROSITE" id="PS51384"/>
    </source>
</evidence>
<dbReference type="Pfam" id="PF07690">
    <property type="entry name" value="MFS_1"/>
    <property type="match status" value="1"/>
</dbReference>
<feature type="transmembrane region" description="Helical" evidence="8">
    <location>
        <begin position="734"/>
        <end position="752"/>
    </location>
</feature>
<feature type="transmembrane region" description="Helical" evidence="8">
    <location>
        <begin position="992"/>
        <end position="1012"/>
    </location>
</feature>
<evidence type="ECO:0000256" key="4">
    <source>
        <dbReference type="ARBA" id="ARBA00022989"/>
    </source>
</evidence>
<feature type="region of interest" description="Disordered" evidence="7">
    <location>
        <begin position="565"/>
        <end position="606"/>
    </location>
</feature>
<dbReference type="PROSITE" id="PS50850">
    <property type="entry name" value="MFS"/>
    <property type="match status" value="1"/>
</dbReference>
<feature type="compositionally biased region" description="Low complexity" evidence="7">
    <location>
        <begin position="575"/>
        <end position="595"/>
    </location>
</feature>
<evidence type="ECO:0000256" key="8">
    <source>
        <dbReference type="SAM" id="Phobius"/>
    </source>
</evidence>
<dbReference type="GO" id="GO:0016491">
    <property type="term" value="F:oxidoreductase activity"/>
    <property type="evidence" value="ECO:0007669"/>
    <property type="project" value="InterPro"/>
</dbReference>
<evidence type="ECO:0000313" key="11">
    <source>
        <dbReference type="EMBL" id="KAK3388102.1"/>
    </source>
</evidence>
<dbReference type="PANTHER" id="PTHR23502">
    <property type="entry name" value="MAJOR FACILITATOR SUPERFAMILY"/>
    <property type="match status" value="1"/>
</dbReference>
<dbReference type="PANTHER" id="PTHR23502:SF51">
    <property type="entry name" value="QUINIDINE RESISTANCE PROTEIN 1-RELATED"/>
    <property type="match status" value="1"/>
</dbReference>
<feature type="transmembrane region" description="Helical" evidence="8">
    <location>
        <begin position="331"/>
        <end position="349"/>
    </location>
</feature>
<feature type="transmembrane region" description="Helical" evidence="8">
    <location>
        <begin position="361"/>
        <end position="382"/>
    </location>
</feature>
<feature type="transmembrane region" description="Helical" evidence="8">
    <location>
        <begin position="798"/>
        <end position="820"/>
    </location>
</feature>
<feature type="transmembrane region" description="Helical" evidence="8">
    <location>
        <begin position="684"/>
        <end position="706"/>
    </location>
</feature>
<feature type="domain" description="FAD-binding FR-type" evidence="10">
    <location>
        <begin position="844"/>
        <end position="983"/>
    </location>
</feature>
<evidence type="ECO:0000256" key="5">
    <source>
        <dbReference type="ARBA" id="ARBA00023065"/>
    </source>
</evidence>
<proteinExistence type="predicted"/>
<dbReference type="SUPFAM" id="SSF52343">
    <property type="entry name" value="Ferredoxin reductase-like, C-terminal NADP-linked domain"/>
    <property type="match status" value="1"/>
</dbReference>
<name>A0AAE0U247_SORBR</name>
<feature type="compositionally biased region" description="Acidic residues" evidence="7">
    <location>
        <begin position="1020"/>
        <end position="1036"/>
    </location>
</feature>
<sequence length="1156" mass="127357">MFSTLSSYIYFPALVPMANDLGVSVLLINLTVTSYMIVAGVAPAFMGDIADQGGRRPAYILMFTLVAASNVGLALQNSYAALFVLRMVQSAGASGSYGAAYGIIADITTVAERGSFVGSLILFTNAAPSFGPVIAGVLAQKLGWRWIFWFLVIMTGTYLVIIIFLMPETQRKVVGNGSIPPTGIHKSLFETMSRKRRSKRAHVGNVESQAAQPAGTKKARKCHIPNPFTCIPMLFLKGNMVVILIGSITYAVKMTLQTSLAAQCIEIYDLDYLQAGLIYLPSGVGGALASYTTGKFLDRNIKEYYAKTGKEGTYKKGEDISDFPIEQARFVGIYTLILVSSVGSAAYGVSLNERAHLAVPLVLQFLTGAATSSIFTLCGTLLTDLNPNASATVQASYNLVRCLGAGAAIAAQQPLADAAGSGWCFGVFAIIMLMALPLSMLIEKRGLEWRRKKALKDNREGAWARDALRNAISTVSSTSSSSILAVRDVVNKAEEGGNPLDLVPPDKLEYLYAVMKALFAARLIAISYNVAVLLAILVFAVLHWRTSKNDRRKWLSRVWRAKSDTIQTTTKRTQPSSSPASSSRASGSGTSTPTGNWKDTTEEVDLERSPLLRGRTSSLTINSTRLDRKPTIRHSISSWLARQPPPIPIINRTLPSNGTTLFVTFWILLNVFFQLFLIPFRWDFFFVFGDKMGFMFIVNLPLLYLLSAKNQPLRLLTGYSYEALNIFHRRIGEMMCFMALVHFLSMVIYQFVLAEDWMLASKSAWAYFTHPLIMNGLGAFTSYELLYFTSLGSFRQRWYELFLATHVLLQVLALVFLWFHFPSTKPYVGLSLVIFVLDRLVWRLRFKRATVTADVEVLEDGQTFLVSADWDIIPRSQSNGTGRQWWKFNPNKSILNGWKPTDHVFITVPSLGGSHALQAHPFTIASAAPVVNKDDRQQPTHAWFNLLIRSYDGFTADLLRHAQAGNTRVSVQLDGPYGSSHALDMLRASGSAILVAGGSGIAVTFPLVWALLQQPPLSGEDGEELDVEEQEDEEEENKLLLSSSRRRGSLTKQKQRVHILWVTHSRSHRNWIPQEQFDELVALGLDLVIPEPTEEAGRPDVAGIVKGWILDAASDGLESGVVVSGPDGLNRTVRNTCAGVIGEGLDVRIAVEKFGW</sequence>
<dbReference type="InterPro" id="IPR020846">
    <property type="entry name" value="MFS_dom"/>
</dbReference>
<protein>
    <submittedName>
        <fullName evidence="11">MFS general substrate transporter</fullName>
    </submittedName>
</protein>
<feature type="region of interest" description="Disordered" evidence="7">
    <location>
        <begin position="1019"/>
        <end position="1046"/>
    </location>
</feature>
<dbReference type="GO" id="GO:0005886">
    <property type="term" value="C:plasma membrane"/>
    <property type="evidence" value="ECO:0007669"/>
    <property type="project" value="TreeGrafter"/>
</dbReference>
<feature type="transmembrane region" description="Helical" evidence="8">
    <location>
        <begin position="826"/>
        <end position="842"/>
    </location>
</feature>
<feature type="domain" description="Major facilitator superfamily (MFS) profile" evidence="9">
    <location>
        <begin position="1"/>
        <end position="447"/>
    </location>
</feature>
<feature type="transmembrane region" description="Helical" evidence="8">
    <location>
        <begin position="21"/>
        <end position="46"/>
    </location>
</feature>
<dbReference type="AlphaFoldDB" id="A0AAE0U247"/>
<feature type="transmembrane region" description="Helical" evidence="8">
    <location>
        <begin position="764"/>
        <end position="786"/>
    </location>
</feature>
<feature type="transmembrane region" description="Helical" evidence="8">
    <location>
        <begin position="146"/>
        <end position="166"/>
    </location>
</feature>
<dbReference type="Proteomes" id="UP001281003">
    <property type="component" value="Unassembled WGS sequence"/>
</dbReference>
<reference evidence="11" key="1">
    <citation type="journal article" date="2023" name="Mol. Phylogenet. Evol.">
        <title>Genome-scale phylogeny and comparative genomics of the fungal order Sordariales.</title>
        <authorList>
            <person name="Hensen N."/>
            <person name="Bonometti L."/>
            <person name="Westerberg I."/>
            <person name="Brannstrom I.O."/>
            <person name="Guillou S."/>
            <person name="Cros-Aarteil S."/>
            <person name="Calhoun S."/>
            <person name="Haridas S."/>
            <person name="Kuo A."/>
            <person name="Mondo S."/>
            <person name="Pangilinan J."/>
            <person name="Riley R."/>
            <person name="LaButti K."/>
            <person name="Andreopoulos B."/>
            <person name="Lipzen A."/>
            <person name="Chen C."/>
            <person name="Yan M."/>
            <person name="Daum C."/>
            <person name="Ng V."/>
            <person name="Clum A."/>
            <person name="Steindorff A."/>
            <person name="Ohm R.A."/>
            <person name="Martin F."/>
            <person name="Silar P."/>
            <person name="Natvig D.O."/>
            <person name="Lalanne C."/>
            <person name="Gautier V."/>
            <person name="Ament-Velasquez S.L."/>
            <person name="Kruys A."/>
            <person name="Hutchinson M.I."/>
            <person name="Powell A.J."/>
            <person name="Barry K."/>
            <person name="Miller A.N."/>
            <person name="Grigoriev I.V."/>
            <person name="Debuchy R."/>
            <person name="Gladieux P."/>
            <person name="Hiltunen Thoren M."/>
            <person name="Johannesson H."/>
        </authorList>
    </citation>
    <scope>NUCLEOTIDE SEQUENCE</scope>
    <source>
        <strain evidence="11">FGSC 1904</strain>
    </source>
</reference>
<feature type="transmembrane region" description="Helical" evidence="8">
    <location>
        <begin position="116"/>
        <end position="140"/>
    </location>
</feature>
<comment type="subcellular location">
    <subcellularLocation>
        <location evidence="1">Membrane</location>
        <topology evidence="1">Multi-pass membrane protein</topology>
    </subcellularLocation>
</comment>